<dbReference type="GO" id="GO:0006487">
    <property type="term" value="P:protein N-linked glycosylation"/>
    <property type="evidence" value="ECO:0007669"/>
    <property type="project" value="TreeGrafter"/>
</dbReference>
<dbReference type="InterPro" id="IPR052086">
    <property type="entry name" value="Mannan_Polymerase_Subunit"/>
</dbReference>
<protein>
    <submittedName>
        <fullName evidence="2">Uncharacterized protein</fullName>
    </submittedName>
</protein>
<dbReference type="CDD" id="cd00761">
    <property type="entry name" value="Glyco_tranf_GTA_type"/>
    <property type="match status" value="1"/>
</dbReference>
<dbReference type="Gene3D" id="3.90.550.10">
    <property type="entry name" value="Spore Coat Polysaccharide Biosynthesis Protein SpsA, Chain A"/>
    <property type="match status" value="1"/>
</dbReference>
<evidence type="ECO:0000313" key="2">
    <source>
        <dbReference type="EMBL" id="KAJ8661456.1"/>
    </source>
</evidence>
<comment type="caution">
    <text evidence="2">The sequence shown here is derived from an EMBL/GenBank/DDBJ whole genome shotgun (WGS) entry which is preliminary data.</text>
</comment>
<keyword evidence="3" id="KW-1185">Reference proteome</keyword>
<dbReference type="GeneID" id="83210138"/>
<dbReference type="SUPFAM" id="SSF53448">
    <property type="entry name" value="Nucleotide-diphospho-sugar transferases"/>
    <property type="match status" value="1"/>
</dbReference>
<dbReference type="GO" id="GO:0000032">
    <property type="term" value="P:cell wall mannoprotein biosynthetic process"/>
    <property type="evidence" value="ECO:0007669"/>
    <property type="project" value="TreeGrafter"/>
</dbReference>
<name>A0AAD7VAJ5_9FUNG</name>
<accession>A0AAD7VAJ5</accession>
<dbReference type="Pfam" id="PF03452">
    <property type="entry name" value="Anp1"/>
    <property type="match status" value="1"/>
</dbReference>
<comment type="similarity">
    <text evidence="1">Belongs to the ANP1/MMN9/VAN1 family.</text>
</comment>
<dbReference type="AlphaFoldDB" id="A0AAD7VAJ5"/>
<dbReference type="RefSeq" id="XP_058346369.1">
    <property type="nucleotide sequence ID" value="XM_058482802.1"/>
</dbReference>
<dbReference type="GO" id="GO:0000136">
    <property type="term" value="C:mannan polymerase complex"/>
    <property type="evidence" value="ECO:0007669"/>
    <property type="project" value="TreeGrafter"/>
</dbReference>
<evidence type="ECO:0000313" key="3">
    <source>
        <dbReference type="Proteomes" id="UP001234581"/>
    </source>
</evidence>
<reference evidence="2 3" key="1">
    <citation type="submission" date="2023-03" db="EMBL/GenBank/DDBJ databases">
        <title>Genome sequence of Lichtheimia ornata CBS 291.66.</title>
        <authorList>
            <person name="Mohabir J.T."/>
            <person name="Shea T.P."/>
            <person name="Kurbessoian T."/>
            <person name="Berby B."/>
            <person name="Fontaine J."/>
            <person name="Livny J."/>
            <person name="Gnirke A."/>
            <person name="Stajich J.E."/>
            <person name="Cuomo C.A."/>
        </authorList>
    </citation>
    <scope>NUCLEOTIDE SEQUENCE [LARGE SCALE GENOMIC DNA]</scope>
    <source>
        <strain evidence="2">CBS 291.66</strain>
    </source>
</reference>
<dbReference type="PANTHER" id="PTHR43083">
    <property type="entry name" value="MANNAN POLYMERASE II"/>
    <property type="match status" value="1"/>
</dbReference>
<evidence type="ECO:0000256" key="1">
    <source>
        <dbReference type="ARBA" id="ARBA00037964"/>
    </source>
</evidence>
<dbReference type="InterPro" id="IPR029044">
    <property type="entry name" value="Nucleotide-diphossugar_trans"/>
</dbReference>
<dbReference type="PANTHER" id="PTHR43083:SF6">
    <property type="entry name" value="MANNAN POLYMERASE COMPLEXES SUBUNIT MNN9"/>
    <property type="match status" value="1"/>
</dbReference>
<sequence>MLFSTRVQVISVILASCVLFYFLALSSSRTCTEESSSSSSLSLMNGHFHSSGPHRFQYYDMDKLNATNHEQHNEHVLILTPLKDSAHLIERYFDSVNRLTYPHHLISLGFLVSDSSDGTIEKLQDHARWISSQQSSWQQFHRISIYQKDFDFDLPNTEERHAFGVQVERRKIMAKSRNTLLSAALSEETSWVLWLDGDVLEYPSTMLQELIALDKDVLVPNCWWHSYNEEGGYDKNNWQETPESLEFQKTLEEEDVLVEGYPELETHRKLLIDMRFENEQTELFHTVPLDAVGGTCTLVKAAVHREGAIFPTFPFQHQVETEGFAKMAKALGYQIWGLPNYLVYHII</sequence>
<dbReference type="GO" id="GO:0000009">
    <property type="term" value="F:alpha-1,6-mannosyltransferase activity"/>
    <property type="evidence" value="ECO:0007669"/>
    <property type="project" value="TreeGrafter"/>
</dbReference>
<proteinExistence type="inferred from homology"/>
<dbReference type="PROSITE" id="PS51257">
    <property type="entry name" value="PROKAR_LIPOPROTEIN"/>
    <property type="match status" value="1"/>
</dbReference>
<gene>
    <name evidence="2" type="ORF">O0I10_002722</name>
</gene>
<dbReference type="Proteomes" id="UP001234581">
    <property type="component" value="Unassembled WGS sequence"/>
</dbReference>
<organism evidence="2 3">
    <name type="scientific">Lichtheimia ornata</name>
    <dbReference type="NCBI Taxonomy" id="688661"/>
    <lineage>
        <taxon>Eukaryota</taxon>
        <taxon>Fungi</taxon>
        <taxon>Fungi incertae sedis</taxon>
        <taxon>Mucoromycota</taxon>
        <taxon>Mucoromycotina</taxon>
        <taxon>Mucoromycetes</taxon>
        <taxon>Mucorales</taxon>
        <taxon>Lichtheimiaceae</taxon>
        <taxon>Lichtheimia</taxon>
    </lineage>
</organism>
<dbReference type="EMBL" id="JARTCD010000008">
    <property type="protein sequence ID" value="KAJ8661456.1"/>
    <property type="molecule type" value="Genomic_DNA"/>
</dbReference>